<keyword evidence="3 5" id="KW-0067">ATP-binding</keyword>
<comment type="similarity">
    <text evidence="1 5">Belongs to the CoaE family.</text>
</comment>
<comment type="pathway">
    <text evidence="5">Cofactor biosynthesis; coenzyme A biosynthesis; CoA from (R)-pantothenate: step 5/5.</text>
</comment>
<keyword evidence="5" id="KW-0808">Transferase</keyword>
<keyword evidence="5 7" id="KW-0418">Kinase</keyword>
<dbReference type="GO" id="GO:0004140">
    <property type="term" value="F:dephospho-CoA kinase activity"/>
    <property type="evidence" value="ECO:0007669"/>
    <property type="project" value="UniProtKB-UniRule"/>
</dbReference>
<dbReference type="UniPathway" id="UPA00241">
    <property type="reaction ID" value="UER00356"/>
</dbReference>
<evidence type="ECO:0000313" key="8">
    <source>
        <dbReference type="Proteomes" id="UP000185746"/>
    </source>
</evidence>
<dbReference type="InterPro" id="IPR027417">
    <property type="entry name" value="P-loop_NTPase"/>
</dbReference>
<dbReference type="KEGG" id="surl:BI350_06620"/>
<dbReference type="PANTHER" id="PTHR10695:SF46">
    <property type="entry name" value="BIFUNCTIONAL COENZYME A SYNTHASE-RELATED"/>
    <property type="match status" value="1"/>
</dbReference>
<dbReference type="Gene3D" id="3.40.50.300">
    <property type="entry name" value="P-loop containing nucleotide triphosphate hydrolases"/>
    <property type="match status" value="1"/>
</dbReference>
<keyword evidence="4 5" id="KW-0173">Coenzyme A biosynthesis</keyword>
<evidence type="ECO:0000256" key="4">
    <source>
        <dbReference type="ARBA" id="ARBA00022993"/>
    </source>
</evidence>
<evidence type="ECO:0000256" key="6">
    <source>
        <dbReference type="NCBIfam" id="TIGR00152"/>
    </source>
</evidence>
<dbReference type="PANTHER" id="PTHR10695">
    <property type="entry name" value="DEPHOSPHO-COA KINASE-RELATED"/>
    <property type="match status" value="1"/>
</dbReference>
<reference evidence="7 8" key="1">
    <citation type="submission" date="2016-09" db="EMBL/GenBank/DDBJ databases">
        <title>Complete genome sequence of the Lysinibacillus sphaericus LMG 22257, a specie of Bacillus with ureolytic activity that can effectively biodeposit calcium carbonate.</title>
        <authorList>
            <person name="Yan W."/>
        </authorList>
    </citation>
    <scope>NUCLEOTIDE SEQUENCE [LARGE SCALE GENOMIC DNA]</scope>
    <source>
        <strain evidence="7 8">LMG 22257</strain>
    </source>
</reference>
<sequence length="204" mass="22559">MIIGLTGSIASGKSTVSSLLRKKGYPIVDADEIARRVVEPGTSVIKEIGKTFGQEVIQEDGSLNRERLGQLVFGNEKDREKLNAIIHPAIRTEMLRQKDEHISNGANTIIMDIPLLFESKLQSFVDKILVVTVTPEIQKERLIARNNLTEKEADNRIKSQLSLEIKEAGADAVIDNNGTVEESEKQLEAILKKWCAGHSVSSEL</sequence>
<dbReference type="Proteomes" id="UP000185746">
    <property type="component" value="Chromosome"/>
</dbReference>
<evidence type="ECO:0000256" key="5">
    <source>
        <dbReference type="HAMAP-Rule" id="MF_00376"/>
    </source>
</evidence>
<protein>
    <recommendedName>
        <fullName evidence="5 6">Dephospho-CoA kinase</fullName>
        <ecNumber evidence="5 6">2.7.1.24</ecNumber>
    </recommendedName>
    <alternativeName>
        <fullName evidence="5">Dephosphocoenzyme A kinase</fullName>
    </alternativeName>
</protein>
<dbReference type="EC" id="2.7.1.24" evidence="5 6"/>
<dbReference type="PROSITE" id="PS51219">
    <property type="entry name" value="DPCK"/>
    <property type="match status" value="1"/>
</dbReference>
<comment type="function">
    <text evidence="5">Catalyzes the phosphorylation of the 3'-hydroxyl group of dephosphocoenzyme A to form coenzyme A.</text>
</comment>
<evidence type="ECO:0000256" key="2">
    <source>
        <dbReference type="ARBA" id="ARBA00022741"/>
    </source>
</evidence>
<name>A0A1D8JEV2_9BACL</name>
<accession>A0A1D8JEV2</accession>
<dbReference type="InterPro" id="IPR001977">
    <property type="entry name" value="Depp_CoAkinase"/>
</dbReference>
<dbReference type="SUPFAM" id="SSF52540">
    <property type="entry name" value="P-loop containing nucleoside triphosphate hydrolases"/>
    <property type="match status" value="1"/>
</dbReference>
<dbReference type="AlphaFoldDB" id="A0A1D8JEV2"/>
<dbReference type="RefSeq" id="WP_075527374.1">
    <property type="nucleotide sequence ID" value="NZ_CP017560.1"/>
</dbReference>
<evidence type="ECO:0000256" key="1">
    <source>
        <dbReference type="ARBA" id="ARBA00009018"/>
    </source>
</evidence>
<keyword evidence="5" id="KW-0963">Cytoplasm</keyword>
<dbReference type="HAMAP" id="MF_00376">
    <property type="entry name" value="Dephospho_CoA_kinase"/>
    <property type="match status" value="1"/>
</dbReference>
<dbReference type="NCBIfam" id="TIGR00152">
    <property type="entry name" value="dephospho-CoA kinase"/>
    <property type="match status" value="1"/>
</dbReference>
<comment type="subcellular location">
    <subcellularLocation>
        <location evidence="5">Cytoplasm</location>
    </subcellularLocation>
</comment>
<dbReference type="FunFam" id="3.40.50.300:FF:000485">
    <property type="entry name" value="Dephospho-CoA kinase CAB5"/>
    <property type="match status" value="1"/>
</dbReference>
<keyword evidence="8" id="KW-1185">Reference proteome</keyword>
<proteinExistence type="inferred from homology"/>
<gene>
    <name evidence="5" type="primary">coaE</name>
    <name evidence="7" type="ORF">BI350_06620</name>
</gene>
<feature type="binding site" evidence="5">
    <location>
        <begin position="10"/>
        <end position="15"/>
    </location>
    <ligand>
        <name>ATP</name>
        <dbReference type="ChEBI" id="CHEBI:30616"/>
    </ligand>
</feature>
<keyword evidence="2 5" id="KW-0547">Nucleotide-binding</keyword>
<evidence type="ECO:0000256" key="3">
    <source>
        <dbReference type="ARBA" id="ARBA00022840"/>
    </source>
</evidence>
<dbReference type="CDD" id="cd02022">
    <property type="entry name" value="DPCK"/>
    <property type="match status" value="1"/>
</dbReference>
<dbReference type="GO" id="GO:0015937">
    <property type="term" value="P:coenzyme A biosynthetic process"/>
    <property type="evidence" value="ECO:0007669"/>
    <property type="project" value="UniProtKB-UniRule"/>
</dbReference>
<organism evidence="7 8">
    <name type="scientific">Sporosarcina ureilytica</name>
    <dbReference type="NCBI Taxonomy" id="298596"/>
    <lineage>
        <taxon>Bacteria</taxon>
        <taxon>Bacillati</taxon>
        <taxon>Bacillota</taxon>
        <taxon>Bacilli</taxon>
        <taxon>Bacillales</taxon>
        <taxon>Caryophanaceae</taxon>
        <taxon>Sporosarcina</taxon>
    </lineage>
</organism>
<dbReference type="Pfam" id="PF01121">
    <property type="entry name" value="CoaE"/>
    <property type="match status" value="1"/>
</dbReference>
<dbReference type="EMBL" id="CP017560">
    <property type="protein sequence ID" value="AOV07245.1"/>
    <property type="molecule type" value="Genomic_DNA"/>
</dbReference>
<evidence type="ECO:0000313" key="7">
    <source>
        <dbReference type="EMBL" id="AOV07245.1"/>
    </source>
</evidence>
<dbReference type="GO" id="GO:0005737">
    <property type="term" value="C:cytoplasm"/>
    <property type="evidence" value="ECO:0007669"/>
    <property type="project" value="UniProtKB-SubCell"/>
</dbReference>
<comment type="catalytic activity">
    <reaction evidence="5">
        <text>3'-dephospho-CoA + ATP = ADP + CoA + H(+)</text>
        <dbReference type="Rhea" id="RHEA:18245"/>
        <dbReference type="ChEBI" id="CHEBI:15378"/>
        <dbReference type="ChEBI" id="CHEBI:30616"/>
        <dbReference type="ChEBI" id="CHEBI:57287"/>
        <dbReference type="ChEBI" id="CHEBI:57328"/>
        <dbReference type="ChEBI" id="CHEBI:456216"/>
        <dbReference type="EC" id="2.7.1.24"/>
    </reaction>
</comment>
<dbReference type="GO" id="GO:0005524">
    <property type="term" value="F:ATP binding"/>
    <property type="evidence" value="ECO:0007669"/>
    <property type="project" value="UniProtKB-UniRule"/>
</dbReference>